<dbReference type="AlphaFoldDB" id="A0A914EGT8"/>
<dbReference type="WBParaSite" id="ACRNAN_scaffold816.g31733.t1">
    <property type="protein sequence ID" value="ACRNAN_scaffold816.g31733.t1"/>
    <property type="gene ID" value="ACRNAN_scaffold816.g31733"/>
</dbReference>
<organism evidence="1 2">
    <name type="scientific">Acrobeloides nanus</name>
    <dbReference type="NCBI Taxonomy" id="290746"/>
    <lineage>
        <taxon>Eukaryota</taxon>
        <taxon>Metazoa</taxon>
        <taxon>Ecdysozoa</taxon>
        <taxon>Nematoda</taxon>
        <taxon>Chromadorea</taxon>
        <taxon>Rhabditida</taxon>
        <taxon>Tylenchina</taxon>
        <taxon>Cephalobomorpha</taxon>
        <taxon>Cephaloboidea</taxon>
        <taxon>Cephalobidae</taxon>
        <taxon>Acrobeloides</taxon>
    </lineage>
</organism>
<proteinExistence type="predicted"/>
<name>A0A914EGT8_9BILA</name>
<evidence type="ECO:0000313" key="1">
    <source>
        <dbReference type="Proteomes" id="UP000887540"/>
    </source>
</evidence>
<dbReference type="Proteomes" id="UP000887540">
    <property type="component" value="Unplaced"/>
</dbReference>
<reference evidence="2" key="1">
    <citation type="submission" date="2022-11" db="UniProtKB">
        <authorList>
            <consortium name="WormBaseParasite"/>
        </authorList>
    </citation>
    <scope>IDENTIFICATION</scope>
</reference>
<accession>A0A914EGT8</accession>
<evidence type="ECO:0000313" key="2">
    <source>
        <dbReference type="WBParaSite" id="ACRNAN_scaffold816.g31733.t1"/>
    </source>
</evidence>
<keyword evidence="1" id="KW-1185">Reference proteome</keyword>
<sequence>MSFKPNYNQIFIVSKSTRQQIEGTLKKILTDIRNINGSSDLTDTTIASTITPTNRPSVVSTITSTNKPSVASTITRINKPSIASTITSTYKPSVASTINPASTTEEPNDFYFPKGQDNTKPLDEAHLLKELPLHGCTNNTNLLVGVRTSPKEFIEREWIRNNWGRYRSPEVPLIFMIGNTNNRHYNNS</sequence>
<protein>
    <submittedName>
        <fullName evidence="2">Hexosyltransferase</fullName>
    </submittedName>
</protein>